<dbReference type="EMBL" id="KV000040">
    <property type="protein sequence ID" value="KZV40431.1"/>
    <property type="molecule type" value="Genomic_DNA"/>
</dbReference>
<reference evidence="3 4" key="1">
    <citation type="journal article" date="2015" name="Proc. Natl. Acad. Sci. U.S.A.">
        <title>The resurrection genome of Boea hygrometrica: A blueprint for survival of dehydration.</title>
        <authorList>
            <person name="Xiao L."/>
            <person name="Yang G."/>
            <person name="Zhang L."/>
            <person name="Yang X."/>
            <person name="Zhao S."/>
            <person name="Ji Z."/>
            <person name="Zhou Q."/>
            <person name="Hu M."/>
            <person name="Wang Y."/>
            <person name="Chen M."/>
            <person name="Xu Y."/>
            <person name="Jin H."/>
            <person name="Xiao X."/>
            <person name="Hu G."/>
            <person name="Bao F."/>
            <person name="Hu Y."/>
            <person name="Wan P."/>
            <person name="Li L."/>
            <person name="Deng X."/>
            <person name="Kuang T."/>
            <person name="Xiang C."/>
            <person name="Zhu J.K."/>
            <person name="Oliver M.J."/>
            <person name="He Y."/>
        </authorList>
    </citation>
    <scope>NUCLEOTIDE SEQUENCE [LARGE SCALE GENOMIC DNA]</scope>
    <source>
        <strain evidence="4">cv. XS01</strain>
    </source>
</reference>
<evidence type="ECO:0000313" key="3">
    <source>
        <dbReference type="EMBL" id="KZV40431.1"/>
    </source>
</evidence>
<evidence type="ECO:0000256" key="1">
    <source>
        <dbReference type="SAM" id="Coils"/>
    </source>
</evidence>
<protein>
    <submittedName>
        <fullName evidence="3">Ubiquitin carboxyl-terminal hydrolase 2-like</fullName>
    </submittedName>
</protein>
<evidence type="ECO:0000313" key="4">
    <source>
        <dbReference type="Proteomes" id="UP000250235"/>
    </source>
</evidence>
<dbReference type="Proteomes" id="UP000250235">
    <property type="component" value="Unassembled WGS sequence"/>
</dbReference>
<organism evidence="3 4">
    <name type="scientific">Dorcoceras hygrometricum</name>
    <dbReference type="NCBI Taxonomy" id="472368"/>
    <lineage>
        <taxon>Eukaryota</taxon>
        <taxon>Viridiplantae</taxon>
        <taxon>Streptophyta</taxon>
        <taxon>Embryophyta</taxon>
        <taxon>Tracheophyta</taxon>
        <taxon>Spermatophyta</taxon>
        <taxon>Magnoliopsida</taxon>
        <taxon>eudicotyledons</taxon>
        <taxon>Gunneridae</taxon>
        <taxon>Pentapetalae</taxon>
        <taxon>asterids</taxon>
        <taxon>lamiids</taxon>
        <taxon>Lamiales</taxon>
        <taxon>Gesneriaceae</taxon>
        <taxon>Didymocarpoideae</taxon>
        <taxon>Trichosporeae</taxon>
        <taxon>Loxocarpinae</taxon>
        <taxon>Dorcoceras</taxon>
    </lineage>
</organism>
<proteinExistence type="predicted"/>
<keyword evidence="3" id="KW-0378">Hydrolase</keyword>
<name>A0A2Z7C3E5_9LAMI</name>
<evidence type="ECO:0000256" key="2">
    <source>
        <dbReference type="SAM" id="MobiDB-lite"/>
    </source>
</evidence>
<dbReference type="GO" id="GO:0016787">
    <property type="term" value="F:hydrolase activity"/>
    <property type="evidence" value="ECO:0007669"/>
    <property type="project" value="UniProtKB-KW"/>
</dbReference>
<dbReference type="AlphaFoldDB" id="A0A2Z7C3E5"/>
<feature type="coiled-coil region" evidence="1">
    <location>
        <begin position="13"/>
        <end position="43"/>
    </location>
</feature>
<keyword evidence="4" id="KW-1185">Reference proteome</keyword>
<feature type="region of interest" description="Disordered" evidence="2">
    <location>
        <begin position="57"/>
        <end position="84"/>
    </location>
</feature>
<feature type="compositionally biased region" description="Basic and acidic residues" evidence="2">
    <location>
        <begin position="67"/>
        <end position="84"/>
    </location>
</feature>
<gene>
    <name evidence="3" type="ORF">F511_42075</name>
</gene>
<sequence>MRDLVKRKNEVALKENVDQLRQCEEKLNQLKKMNQTLREEKMKQLLFTYQMLINRGESAGGTTNSKTADEKNQQLMSDTKKTNS</sequence>
<keyword evidence="1" id="KW-0175">Coiled coil</keyword>
<accession>A0A2Z7C3E5</accession>